<sequence length="113" mass="11793">MTYNSAASEAIGTASGEIIAQTITQYLYEGKKPEELTEEQRQAVAALSMIASGAIGGVVGDSTESAATSANAGYNAAVNNHLTTGEKQVLDRKEKEYASPVRGAMLEVVPVRS</sequence>
<feature type="domain" description="VENN motif-containing" evidence="5">
    <location>
        <begin position="33"/>
        <end position="83"/>
    </location>
</feature>
<proteinExistence type="predicted"/>
<dbReference type="Proteomes" id="UP000244908">
    <property type="component" value="Chromosome"/>
</dbReference>
<comment type="subcellular location">
    <subcellularLocation>
        <location evidence="1">Target cell</location>
        <location evidence="1">Target cell cytoplasm</location>
    </subcellularLocation>
</comment>
<keyword evidence="2" id="KW-0800">Toxin</keyword>
<evidence type="ECO:0000259" key="5">
    <source>
        <dbReference type="Pfam" id="PF04829"/>
    </source>
</evidence>
<dbReference type="KEGG" id="lpv:HYN51_03995"/>
<evidence type="ECO:0000256" key="1">
    <source>
        <dbReference type="ARBA" id="ARBA00004219"/>
    </source>
</evidence>
<keyword evidence="3" id="KW-1266">Target cell cytoplasm</keyword>
<dbReference type="GO" id="GO:0090729">
    <property type="term" value="F:toxin activity"/>
    <property type="evidence" value="ECO:0007669"/>
    <property type="project" value="UniProtKB-KW"/>
</dbReference>
<name>A0A2Y9TVR4_9GAMM</name>
<protein>
    <recommendedName>
        <fullName evidence="5">VENN motif-containing domain-containing protein</fullName>
    </recommendedName>
</protein>
<dbReference type="EMBL" id="CP029185">
    <property type="protein sequence ID" value="AWH87795.1"/>
    <property type="molecule type" value="Genomic_DNA"/>
</dbReference>
<evidence type="ECO:0000313" key="6">
    <source>
        <dbReference type="EMBL" id="AWH87795.1"/>
    </source>
</evidence>
<dbReference type="AlphaFoldDB" id="A0A2Y9TVR4"/>
<dbReference type="Pfam" id="PF04829">
    <property type="entry name" value="PT-VENN"/>
    <property type="match status" value="1"/>
</dbReference>
<dbReference type="RefSeq" id="WP_108899883.1">
    <property type="nucleotide sequence ID" value="NZ_CP029185.2"/>
</dbReference>
<dbReference type="InterPro" id="IPR006914">
    <property type="entry name" value="VENN_dom"/>
</dbReference>
<reference evidence="6 7" key="1">
    <citation type="journal article" date="2019" name="Int. J. Syst. Evol. Microbiol.">
        <title>Limnobaculum parvum gen. nov., sp. nov., isolated from a freshwater lake.</title>
        <authorList>
            <person name="Baek C."/>
            <person name="Shin S.K."/>
            <person name="Yi H."/>
        </authorList>
    </citation>
    <scope>NUCLEOTIDE SEQUENCE [LARGE SCALE GENOMIC DNA]</scope>
    <source>
        <strain evidence="6 7">HYN0051</strain>
    </source>
</reference>
<evidence type="ECO:0000256" key="4">
    <source>
        <dbReference type="ARBA" id="ARBA00023026"/>
    </source>
</evidence>
<organism evidence="6 7">
    <name type="scientific">Limnobaculum parvum</name>
    <dbReference type="NCBI Taxonomy" id="2172103"/>
    <lineage>
        <taxon>Bacteria</taxon>
        <taxon>Pseudomonadati</taxon>
        <taxon>Pseudomonadota</taxon>
        <taxon>Gammaproteobacteria</taxon>
        <taxon>Enterobacterales</taxon>
        <taxon>Budviciaceae</taxon>
        <taxon>Limnobaculum</taxon>
    </lineage>
</organism>
<keyword evidence="7" id="KW-1185">Reference proteome</keyword>
<gene>
    <name evidence="6" type="ORF">HYN51_03995</name>
</gene>
<accession>A0A2Y9TVR4</accession>
<evidence type="ECO:0000313" key="7">
    <source>
        <dbReference type="Proteomes" id="UP000244908"/>
    </source>
</evidence>
<evidence type="ECO:0000256" key="3">
    <source>
        <dbReference type="ARBA" id="ARBA00022913"/>
    </source>
</evidence>
<keyword evidence="4" id="KW-0843">Virulence</keyword>
<evidence type="ECO:0000256" key="2">
    <source>
        <dbReference type="ARBA" id="ARBA00022656"/>
    </source>
</evidence>